<name>A0AAE3HJP6_9GAMM</name>
<dbReference type="NCBIfam" id="TIGR04283">
    <property type="entry name" value="glyco_like_mftF"/>
    <property type="match status" value="1"/>
</dbReference>
<dbReference type="EMBL" id="JANUCT010000002">
    <property type="protein sequence ID" value="MCS3902371.1"/>
    <property type="molecule type" value="Genomic_DNA"/>
</dbReference>
<sequence>MPADSRPMPGQPVDDKVSVIMPVFNEAAGIEAALRALQPLREAGHEVIVVDGDSSDATVERAQGLADRTLAGERGRARQMNAGAAVARHPLLLFLHADTQLPPTALEDARHALATGYRWGRFDVRIEPADGILLLVAACMNLRSRLTGVATGDQAIFVTRQAFAAVGGYPELPLMEDLALSDRLKSIGPPACLRTRVLTSARRWQRHGRLRTILIMWRLRLAYRLGADPARLARDYYQ</sequence>
<dbReference type="InterPro" id="IPR029044">
    <property type="entry name" value="Nucleotide-diphossugar_trans"/>
</dbReference>
<evidence type="ECO:0000256" key="4">
    <source>
        <dbReference type="ARBA" id="ARBA00022679"/>
    </source>
</evidence>
<dbReference type="Proteomes" id="UP001204445">
    <property type="component" value="Unassembled WGS sequence"/>
</dbReference>
<reference evidence="7" key="1">
    <citation type="submission" date="2022-08" db="EMBL/GenBank/DDBJ databases">
        <title>Genomic Encyclopedia of Type Strains, Phase III (KMG-III): the genomes of soil and plant-associated and newly described type strains.</title>
        <authorList>
            <person name="Whitman W."/>
        </authorList>
    </citation>
    <scope>NUCLEOTIDE SEQUENCE</scope>
    <source>
        <strain evidence="7">HMT 1</strain>
    </source>
</reference>
<dbReference type="SUPFAM" id="SSF53448">
    <property type="entry name" value="Nucleotide-diphospho-sugar transferases"/>
    <property type="match status" value="1"/>
</dbReference>
<dbReference type="Gene3D" id="3.90.550.10">
    <property type="entry name" value="Spore Coat Polysaccharide Biosynthesis Protein SpsA, Chain A"/>
    <property type="match status" value="1"/>
</dbReference>
<accession>A0AAE3HJP6</accession>
<evidence type="ECO:0000313" key="8">
    <source>
        <dbReference type="Proteomes" id="UP001204445"/>
    </source>
</evidence>
<keyword evidence="5" id="KW-0472">Membrane</keyword>
<keyword evidence="3" id="KW-0328">Glycosyltransferase</keyword>
<dbReference type="RefSeq" id="WP_259053881.1">
    <property type="nucleotide sequence ID" value="NZ_JANUCT010000002.1"/>
</dbReference>
<proteinExistence type="predicted"/>
<protein>
    <submittedName>
        <fullName evidence="7">RSAM/selenodomain-associated transferase 2</fullName>
    </submittedName>
</protein>
<keyword evidence="2" id="KW-1003">Cell membrane</keyword>
<dbReference type="Pfam" id="PF00535">
    <property type="entry name" value="Glycos_transf_2"/>
    <property type="match status" value="1"/>
</dbReference>
<evidence type="ECO:0000256" key="2">
    <source>
        <dbReference type="ARBA" id="ARBA00022475"/>
    </source>
</evidence>
<dbReference type="InterPro" id="IPR001173">
    <property type="entry name" value="Glyco_trans_2-like"/>
</dbReference>
<dbReference type="CDD" id="cd02522">
    <property type="entry name" value="GT_2_like_a"/>
    <property type="match status" value="1"/>
</dbReference>
<keyword evidence="4 7" id="KW-0808">Transferase</keyword>
<comment type="caution">
    <text evidence="7">The sequence shown here is derived from an EMBL/GenBank/DDBJ whole genome shotgun (WGS) entry which is preliminary data.</text>
</comment>
<evidence type="ECO:0000259" key="6">
    <source>
        <dbReference type="Pfam" id="PF00535"/>
    </source>
</evidence>
<evidence type="ECO:0000256" key="1">
    <source>
        <dbReference type="ARBA" id="ARBA00004236"/>
    </source>
</evidence>
<feature type="domain" description="Glycosyltransferase 2-like" evidence="6">
    <location>
        <begin position="18"/>
        <end position="112"/>
    </location>
</feature>
<gene>
    <name evidence="7" type="ORF">J2T55_000367</name>
</gene>
<dbReference type="PANTHER" id="PTHR43646:SF2">
    <property type="entry name" value="GLYCOSYLTRANSFERASE 2-LIKE DOMAIN-CONTAINING PROTEIN"/>
    <property type="match status" value="1"/>
</dbReference>
<dbReference type="InterPro" id="IPR026461">
    <property type="entry name" value="Trfase_2_rSAM/seldom_assoc"/>
</dbReference>
<dbReference type="AlphaFoldDB" id="A0AAE3HJP6"/>
<evidence type="ECO:0000313" key="7">
    <source>
        <dbReference type="EMBL" id="MCS3902371.1"/>
    </source>
</evidence>
<dbReference type="GO" id="GO:0016757">
    <property type="term" value="F:glycosyltransferase activity"/>
    <property type="evidence" value="ECO:0007669"/>
    <property type="project" value="UniProtKB-KW"/>
</dbReference>
<evidence type="ECO:0000256" key="5">
    <source>
        <dbReference type="ARBA" id="ARBA00023136"/>
    </source>
</evidence>
<comment type="subcellular location">
    <subcellularLocation>
        <location evidence="1">Cell membrane</location>
    </subcellularLocation>
</comment>
<dbReference type="GO" id="GO:0005886">
    <property type="term" value="C:plasma membrane"/>
    <property type="evidence" value="ECO:0007669"/>
    <property type="project" value="UniProtKB-SubCell"/>
</dbReference>
<keyword evidence="8" id="KW-1185">Reference proteome</keyword>
<organism evidence="7 8">
    <name type="scientific">Methylohalomonas lacus</name>
    <dbReference type="NCBI Taxonomy" id="398773"/>
    <lineage>
        <taxon>Bacteria</taxon>
        <taxon>Pseudomonadati</taxon>
        <taxon>Pseudomonadota</taxon>
        <taxon>Gammaproteobacteria</taxon>
        <taxon>Methylohalomonadales</taxon>
        <taxon>Methylohalomonadaceae</taxon>
        <taxon>Methylohalomonas</taxon>
    </lineage>
</organism>
<evidence type="ECO:0000256" key="3">
    <source>
        <dbReference type="ARBA" id="ARBA00022676"/>
    </source>
</evidence>
<dbReference type="PANTHER" id="PTHR43646">
    <property type="entry name" value="GLYCOSYLTRANSFERASE"/>
    <property type="match status" value="1"/>
</dbReference>